<evidence type="ECO:0000259" key="1">
    <source>
        <dbReference type="Pfam" id="PF00419"/>
    </source>
</evidence>
<protein>
    <recommendedName>
        <fullName evidence="1">Fimbrial-type adhesion domain-containing protein</fullName>
    </recommendedName>
</protein>
<reference evidence="3" key="1">
    <citation type="submission" date="2018-03" db="EMBL/GenBank/DDBJ databases">
        <authorList>
            <person name="Blom J."/>
        </authorList>
    </citation>
    <scope>NUCLEOTIDE SEQUENCE [LARGE SCALE GENOMIC DNA]</scope>
    <source>
        <strain evidence="3">KPC-SM-21</strain>
    </source>
</reference>
<name>A0A2U3MZR0_9GAMM</name>
<dbReference type="InParanoid" id="A0A2U3MZR0"/>
<dbReference type="Pfam" id="PF00419">
    <property type="entry name" value="Fimbrial"/>
    <property type="match status" value="1"/>
</dbReference>
<dbReference type="PROSITE" id="PS51257">
    <property type="entry name" value="PROKAR_LIPOPROTEIN"/>
    <property type="match status" value="1"/>
</dbReference>
<keyword evidence="3" id="KW-1185">Reference proteome</keyword>
<dbReference type="InterPro" id="IPR036937">
    <property type="entry name" value="Adhesion_dom_fimbrial_sf"/>
</dbReference>
<dbReference type="InterPro" id="IPR008966">
    <property type="entry name" value="Adhesion_dom_sf"/>
</dbReference>
<evidence type="ECO:0000313" key="2">
    <source>
        <dbReference type="EMBL" id="SPL70908.1"/>
    </source>
</evidence>
<evidence type="ECO:0000313" key="3">
    <source>
        <dbReference type="Proteomes" id="UP000245974"/>
    </source>
</evidence>
<dbReference type="Gene3D" id="2.60.40.1090">
    <property type="entry name" value="Fimbrial-type adhesion domain"/>
    <property type="match status" value="1"/>
</dbReference>
<gene>
    <name evidence="2" type="ORF">KPC_2086</name>
</gene>
<dbReference type="AlphaFoldDB" id="A0A2U3MZR0"/>
<sequence>MNFKKWLLQSLGFILFICLAQSSWALSCFKGSGLTAWSSKERTQTEKISQQILVPLGITVPGTTLWRSQTYTTTFTCFDSDNQSAGEMAYLYWDPQTQMPNIDKSIQVGVTINGVDYPLVKGQRIPLSAGTVPPATTQNCSNIGISRRICATPQSLTVKYGIYVKATGASPPANGQIPNSGTYSVFQVDGVGGLNAAANSNFNLYISGLNNIKFVQCNPEVTVNVTGTNGNIVDFGKIVTRTTDLNKIIRRKSFNIKADLTKSDTGGLCNGKVLVASFTTTNSLNGNTILPAGRKDIAIQLFKQNDTVPLILNTPYDLATINNGVASNNFDAGLIQLSSAPAVGKFSATAIVEVTFK</sequence>
<proteinExistence type="predicted"/>
<accession>A0A2U3MZR0</accession>
<dbReference type="SUPFAM" id="SSF49401">
    <property type="entry name" value="Bacterial adhesins"/>
    <property type="match status" value="1"/>
</dbReference>
<dbReference type="InterPro" id="IPR000259">
    <property type="entry name" value="Adhesion_dom_fimbrial"/>
</dbReference>
<dbReference type="FunCoup" id="A0A2U3MZR0">
    <property type="interactions" value="24"/>
</dbReference>
<dbReference type="EMBL" id="OOGT01000090">
    <property type="protein sequence ID" value="SPL70908.1"/>
    <property type="molecule type" value="Genomic_DNA"/>
</dbReference>
<dbReference type="GO" id="GO:0007155">
    <property type="term" value="P:cell adhesion"/>
    <property type="evidence" value="ECO:0007669"/>
    <property type="project" value="InterPro"/>
</dbReference>
<feature type="domain" description="Fimbrial-type adhesion" evidence="1">
    <location>
        <begin position="227"/>
        <end position="356"/>
    </location>
</feature>
<dbReference type="RefSeq" id="WP_171334468.1">
    <property type="nucleotide sequence ID" value="NZ_OOGT01000090.1"/>
</dbReference>
<dbReference type="Proteomes" id="UP000245974">
    <property type="component" value="Unassembled WGS sequence"/>
</dbReference>
<dbReference type="GO" id="GO:0009289">
    <property type="term" value="C:pilus"/>
    <property type="evidence" value="ECO:0007669"/>
    <property type="project" value="InterPro"/>
</dbReference>
<organism evidence="2 3">
    <name type="scientific">Acinetobacter stercoris</name>
    <dbReference type="NCBI Taxonomy" id="2126983"/>
    <lineage>
        <taxon>Bacteria</taxon>
        <taxon>Pseudomonadati</taxon>
        <taxon>Pseudomonadota</taxon>
        <taxon>Gammaproteobacteria</taxon>
        <taxon>Moraxellales</taxon>
        <taxon>Moraxellaceae</taxon>
        <taxon>Acinetobacter</taxon>
    </lineage>
</organism>